<dbReference type="NCBIfam" id="NF000768">
    <property type="entry name" value="PRK00051.1"/>
    <property type="match status" value="1"/>
</dbReference>
<feature type="binding site" evidence="7">
    <location>
        <position position="90"/>
    </location>
    <ligand>
        <name>Mg(2+)</name>
        <dbReference type="ChEBI" id="CHEBI:18420"/>
    </ligand>
</feature>
<evidence type="ECO:0000256" key="3">
    <source>
        <dbReference type="ARBA" id="ARBA00022490"/>
    </source>
</evidence>
<evidence type="ECO:0000256" key="6">
    <source>
        <dbReference type="ARBA" id="ARBA00023102"/>
    </source>
</evidence>
<keyword evidence="7" id="KW-0460">Magnesium</keyword>
<dbReference type="InterPro" id="IPR038019">
    <property type="entry name" value="PRib_AMP_CycHydrolase_sf"/>
</dbReference>
<evidence type="ECO:0000256" key="1">
    <source>
        <dbReference type="ARBA" id="ARBA00000024"/>
    </source>
</evidence>
<comment type="catalytic activity">
    <reaction evidence="1 7">
        <text>1-(5-phospho-beta-D-ribosyl)-5'-AMP + H2O = 1-(5-phospho-beta-D-ribosyl)-5-[(5-phospho-beta-D-ribosylamino)methylideneamino]imidazole-4-carboxamide</text>
        <dbReference type="Rhea" id="RHEA:20049"/>
        <dbReference type="ChEBI" id="CHEBI:15377"/>
        <dbReference type="ChEBI" id="CHEBI:58435"/>
        <dbReference type="ChEBI" id="CHEBI:59457"/>
        <dbReference type="EC" id="3.5.4.19"/>
    </reaction>
</comment>
<comment type="function">
    <text evidence="7">Catalyzes the hydrolysis of the adenine ring of phosphoribosyl-AMP.</text>
</comment>
<name>A0ABV7ELM1_9GAMM</name>
<feature type="binding site" evidence="7">
    <location>
        <position position="92"/>
    </location>
    <ligand>
        <name>Mg(2+)</name>
        <dbReference type="ChEBI" id="CHEBI:18420"/>
    </ligand>
</feature>
<keyword evidence="10" id="KW-1185">Reference proteome</keyword>
<sequence>MSEDLPDNGADAPQADWLDHVAWNAQGLAPAITQSVDSERVLTLAWMNRESLAATLESGYATYWSRSRAKLWRKGETSGNLQRVVEVRLDCDNDALLLRVEQIGGVACHTGRESCFFQVYDNGRWVTGDPVIMDPEQMYGLHE</sequence>
<dbReference type="RefSeq" id="WP_380685770.1">
    <property type="nucleotide sequence ID" value="NZ_JBHRSS010000001.1"/>
</dbReference>
<comment type="subcellular location">
    <subcellularLocation>
        <location evidence="7">Cytoplasm</location>
    </subcellularLocation>
</comment>
<keyword evidence="6 7" id="KW-0368">Histidine biosynthesis</keyword>
<feature type="binding site" evidence="7">
    <location>
        <position position="108"/>
    </location>
    <ligand>
        <name>Zn(2+)</name>
        <dbReference type="ChEBI" id="CHEBI:29105"/>
        <note>ligand shared between dimeric partners</note>
    </ligand>
</feature>
<keyword evidence="3 7" id="KW-0963">Cytoplasm</keyword>
<comment type="pathway">
    <text evidence="2 7">Amino-acid biosynthesis; L-histidine biosynthesis; L-histidine from 5-phospho-alpha-D-ribose 1-diphosphate: step 3/9.</text>
</comment>
<dbReference type="InterPro" id="IPR026660">
    <property type="entry name" value="PRA-CH"/>
</dbReference>
<feature type="binding site" evidence="7">
    <location>
        <position position="94"/>
    </location>
    <ligand>
        <name>Mg(2+)</name>
        <dbReference type="ChEBI" id="CHEBI:18420"/>
    </ligand>
</feature>
<keyword evidence="4 7" id="KW-0028">Amino-acid biosynthesis</keyword>
<evidence type="ECO:0000256" key="5">
    <source>
        <dbReference type="ARBA" id="ARBA00022801"/>
    </source>
</evidence>
<dbReference type="SUPFAM" id="SSF141734">
    <property type="entry name" value="HisI-like"/>
    <property type="match status" value="1"/>
</dbReference>
<keyword evidence="7" id="KW-0479">Metal-binding</keyword>
<dbReference type="Pfam" id="PF01502">
    <property type="entry name" value="PRA-CH"/>
    <property type="match status" value="1"/>
</dbReference>
<feature type="binding site" evidence="7">
    <location>
        <position position="91"/>
    </location>
    <ligand>
        <name>Zn(2+)</name>
        <dbReference type="ChEBI" id="CHEBI:29105"/>
        <note>ligand shared between dimeric partners</note>
    </ligand>
</feature>
<accession>A0ABV7ELM1</accession>
<dbReference type="PANTHER" id="PTHR42945:SF1">
    <property type="entry name" value="HISTIDINE BIOSYNTHESIS BIFUNCTIONAL PROTEIN HIS7"/>
    <property type="match status" value="1"/>
</dbReference>
<dbReference type="GO" id="GO:0004635">
    <property type="term" value="F:phosphoribosyl-AMP cyclohydrolase activity"/>
    <property type="evidence" value="ECO:0007669"/>
    <property type="project" value="UniProtKB-EC"/>
</dbReference>
<comment type="cofactor">
    <cofactor evidence="7">
        <name>Mg(2+)</name>
        <dbReference type="ChEBI" id="CHEBI:18420"/>
    </cofactor>
    <text evidence="7">Binds 1 Mg(2+) ion per subunit.</text>
</comment>
<proteinExistence type="inferred from homology"/>
<evidence type="ECO:0000259" key="8">
    <source>
        <dbReference type="Pfam" id="PF01502"/>
    </source>
</evidence>
<evidence type="ECO:0000256" key="2">
    <source>
        <dbReference type="ARBA" id="ARBA00005169"/>
    </source>
</evidence>
<dbReference type="Gene3D" id="3.10.20.810">
    <property type="entry name" value="Phosphoribosyl-AMP cyclohydrolase"/>
    <property type="match status" value="1"/>
</dbReference>
<dbReference type="Proteomes" id="UP001595462">
    <property type="component" value="Unassembled WGS sequence"/>
</dbReference>
<dbReference type="HAMAP" id="MF_01021">
    <property type="entry name" value="HisI"/>
    <property type="match status" value="1"/>
</dbReference>
<keyword evidence="5 7" id="KW-0378">Hydrolase</keyword>
<dbReference type="PANTHER" id="PTHR42945">
    <property type="entry name" value="HISTIDINE BIOSYNTHESIS BIFUNCTIONAL PROTEIN"/>
    <property type="match status" value="1"/>
</dbReference>
<gene>
    <name evidence="7 9" type="primary">hisI</name>
    <name evidence="9" type="ORF">ACFOSU_01560</name>
</gene>
<comment type="caution">
    <text evidence="9">The sequence shown here is derived from an EMBL/GenBank/DDBJ whole genome shotgun (WGS) entry which is preliminary data.</text>
</comment>
<comment type="similarity">
    <text evidence="7">Belongs to the PRA-CH family.</text>
</comment>
<reference evidence="10" key="1">
    <citation type="journal article" date="2019" name="Int. J. Syst. Evol. Microbiol.">
        <title>The Global Catalogue of Microorganisms (GCM) 10K type strain sequencing project: providing services to taxonomists for standard genome sequencing and annotation.</title>
        <authorList>
            <consortium name="The Broad Institute Genomics Platform"/>
            <consortium name="The Broad Institute Genome Sequencing Center for Infectious Disease"/>
            <person name="Wu L."/>
            <person name="Ma J."/>
        </authorList>
    </citation>
    <scope>NUCLEOTIDE SEQUENCE [LARGE SCALE GENOMIC DNA]</scope>
    <source>
        <strain evidence="10">KCTC 52640</strain>
    </source>
</reference>
<evidence type="ECO:0000256" key="4">
    <source>
        <dbReference type="ARBA" id="ARBA00022605"/>
    </source>
</evidence>
<evidence type="ECO:0000313" key="9">
    <source>
        <dbReference type="EMBL" id="MFC3102572.1"/>
    </source>
</evidence>
<dbReference type="EMBL" id="JBHRSS010000001">
    <property type="protein sequence ID" value="MFC3102572.1"/>
    <property type="molecule type" value="Genomic_DNA"/>
</dbReference>
<comment type="cofactor">
    <cofactor evidence="7">
        <name>Zn(2+)</name>
        <dbReference type="ChEBI" id="CHEBI:29105"/>
    </cofactor>
    <text evidence="7">Binds 1 zinc ion per subunit.</text>
</comment>
<comment type="subunit">
    <text evidence="7">Homodimer.</text>
</comment>
<dbReference type="InterPro" id="IPR002496">
    <property type="entry name" value="PRib_AMP_CycHydrolase_dom"/>
</dbReference>
<organism evidence="9 10">
    <name type="scientific">Salinisphaera aquimarina</name>
    <dbReference type="NCBI Taxonomy" id="2094031"/>
    <lineage>
        <taxon>Bacteria</taxon>
        <taxon>Pseudomonadati</taxon>
        <taxon>Pseudomonadota</taxon>
        <taxon>Gammaproteobacteria</taxon>
        <taxon>Salinisphaerales</taxon>
        <taxon>Salinisphaeraceae</taxon>
        <taxon>Salinisphaera</taxon>
    </lineage>
</organism>
<evidence type="ECO:0000256" key="7">
    <source>
        <dbReference type="HAMAP-Rule" id="MF_01021"/>
    </source>
</evidence>
<evidence type="ECO:0000313" key="10">
    <source>
        <dbReference type="Proteomes" id="UP001595462"/>
    </source>
</evidence>
<dbReference type="EC" id="3.5.4.19" evidence="7"/>
<feature type="binding site" evidence="7">
    <location>
        <position position="115"/>
    </location>
    <ligand>
        <name>Zn(2+)</name>
        <dbReference type="ChEBI" id="CHEBI:29105"/>
        <note>ligand shared between dimeric partners</note>
    </ligand>
</feature>
<keyword evidence="7" id="KW-0862">Zinc</keyword>
<feature type="domain" description="Phosphoribosyl-AMP cyclohydrolase" evidence="8">
    <location>
        <begin position="44"/>
        <end position="117"/>
    </location>
</feature>
<protein>
    <recommendedName>
        <fullName evidence="7">Phosphoribosyl-AMP cyclohydrolase</fullName>
        <shortName evidence="7">PRA-CH</shortName>
        <ecNumber evidence="7">3.5.4.19</ecNumber>
    </recommendedName>
</protein>